<organism evidence="3 4">
    <name type="scientific">Terricaulis silvestris</name>
    <dbReference type="NCBI Taxonomy" id="2686094"/>
    <lineage>
        <taxon>Bacteria</taxon>
        <taxon>Pseudomonadati</taxon>
        <taxon>Pseudomonadota</taxon>
        <taxon>Alphaproteobacteria</taxon>
        <taxon>Caulobacterales</taxon>
        <taxon>Caulobacteraceae</taxon>
        <taxon>Terricaulis</taxon>
    </lineage>
</organism>
<protein>
    <submittedName>
        <fullName evidence="3">EF hand</fullName>
    </submittedName>
</protein>
<name>A0A6I6MWU4_9CAUL</name>
<dbReference type="EMBL" id="CP047045">
    <property type="protein sequence ID" value="QGZ96102.1"/>
    <property type="molecule type" value="Genomic_DNA"/>
</dbReference>
<dbReference type="SUPFAM" id="SSF47473">
    <property type="entry name" value="EF-hand"/>
    <property type="match status" value="1"/>
</dbReference>
<feature type="signal peptide" evidence="1">
    <location>
        <begin position="1"/>
        <end position="20"/>
    </location>
</feature>
<keyword evidence="1" id="KW-0732">Signal</keyword>
<sequence>MALKTLALAACGAAALTACASGGGGFTGEPVRALLSGDAMMFVSFDADGDLSTTSAEIEAGIAREFARADSGGDGALTPIEFQSWANGVLGGGQLGPYRLDFDRNVDNIITRVEFETEIRGRVSDYDEDQSGALSRGEFVRLVNQARPPVERPRLGIEDRR</sequence>
<feature type="chain" id="PRO_5026210259" evidence="1">
    <location>
        <begin position="21"/>
        <end position="161"/>
    </location>
</feature>
<evidence type="ECO:0000256" key="1">
    <source>
        <dbReference type="SAM" id="SignalP"/>
    </source>
</evidence>
<dbReference type="PROSITE" id="PS51257">
    <property type="entry name" value="PROKAR_LIPOPROTEIN"/>
    <property type="match status" value="1"/>
</dbReference>
<dbReference type="Gene3D" id="1.10.238.10">
    <property type="entry name" value="EF-hand"/>
    <property type="match status" value="1"/>
</dbReference>
<evidence type="ECO:0000313" key="4">
    <source>
        <dbReference type="Proteomes" id="UP000431269"/>
    </source>
</evidence>
<evidence type="ECO:0000313" key="3">
    <source>
        <dbReference type="EMBL" id="QGZ96102.1"/>
    </source>
</evidence>
<dbReference type="PROSITE" id="PS50222">
    <property type="entry name" value="EF_HAND_2"/>
    <property type="match status" value="1"/>
</dbReference>
<feature type="domain" description="EF-hand" evidence="2">
    <location>
        <begin position="114"/>
        <end position="149"/>
    </location>
</feature>
<dbReference type="InterPro" id="IPR002048">
    <property type="entry name" value="EF_hand_dom"/>
</dbReference>
<proteinExistence type="predicted"/>
<dbReference type="InterPro" id="IPR011992">
    <property type="entry name" value="EF-hand-dom_pair"/>
</dbReference>
<evidence type="ECO:0000259" key="2">
    <source>
        <dbReference type="PROSITE" id="PS50222"/>
    </source>
</evidence>
<dbReference type="GO" id="GO:0005509">
    <property type="term" value="F:calcium ion binding"/>
    <property type="evidence" value="ECO:0007669"/>
    <property type="project" value="InterPro"/>
</dbReference>
<reference evidence="4" key="1">
    <citation type="submission" date="2019-12" db="EMBL/GenBank/DDBJ databases">
        <title>Complete genome of Terracaulis silvestris 0127_4.</title>
        <authorList>
            <person name="Vieira S."/>
            <person name="Riedel T."/>
            <person name="Sproer C."/>
            <person name="Pascual J."/>
            <person name="Boedeker C."/>
            <person name="Overmann J."/>
        </authorList>
    </citation>
    <scope>NUCLEOTIDE SEQUENCE [LARGE SCALE GENOMIC DNA]</scope>
    <source>
        <strain evidence="4">0127_4</strain>
    </source>
</reference>
<dbReference type="InterPro" id="IPR018247">
    <property type="entry name" value="EF_Hand_1_Ca_BS"/>
</dbReference>
<keyword evidence="4" id="KW-1185">Reference proteome</keyword>
<gene>
    <name evidence="3" type="ORF">DSM104635_02959</name>
</gene>
<dbReference type="PROSITE" id="PS00018">
    <property type="entry name" value="EF_HAND_1"/>
    <property type="match status" value="1"/>
</dbReference>
<dbReference type="KEGG" id="tsv:DSM104635_02959"/>
<accession>A0A6I6MWU4</accession>
<dbReference type="RefSeq" id="WP_158766914.1">
    <property type="nucleotide sequence ID" value="NZ_CP047045.1"/>
</dbReference>
<dbReference type="AlphaFoldDB" id="A0A6I6MWU4"/>
<dbReference type="Proteomes" id="UP000431269">
    <property type="component" value="Chromosome"/>
</dbReference>